<dbReference type="Pfam" id="PF00668">
    <property type="entry name" value="Condensation"/>
    <property type="match status" value="1"/>
</dbReference>
<comment type="caution">
    <text evidence="7">The sequence shown here is derived from an EMBL/GenBank/DDBJ whole genome shotgun (WGS) entry which is preliminary data.</text>
</comment>
<dbReference type="InterPro" id="IPR001242">
    <property type="entry name" value="Condensation_dom"/>
</dbReference>
<dbReference type="InterPro" id="IPR036736">
    <property type="entry name" value="ACP-like_sf"/>
</dbReference>
<dbReference type="CDD" id="cd05918">
    <property type="entry name" value="A_NRPS_SidN3_like"/>
    <property type="match status" value="1"/>
</dbReference>
<feature type="domain" description="Carrier" evidence="6">
    <location>
        <begin position="724"/>
        <end position="800"/>
    </location>
</feature>
<dbReference type="Gene3D" id="3.30.300.30">
    <property type="match status" value="1"/>
</dbReference>
<feature type="compositionally biased region" description="Polar residues" evidence="5">
    <location>
        <begin position="1254"/>
        <end position="1277"/>
    </location>
</feature>
<gene>
    <name evidence="7" type="ORF">PENSTE_c017G05866</name>
</gene>
<dbReference type="PANTHER" id="PTHR45527">
    <property type="entry name" value="NONRIBOSOMAL PEPTIDE SYNTHETASE"/>
    <property type="match status" value="1"/>
</dbReference>
<evidence type="ECO:0000256" key="3">
    <source>
        <dbReference type="ARBA" id="ARBA00022598"/>
    </source>
</evidence>
<dbReference type="Gene3D" id="3.30.559.10">
    <property type="entry name" value="Chloramphenicol acetyltransferase-like domain"/>
    <property type="match status" value="1"/>
</dbReference>
<dbReference type="Pfam" id="PF00501">
    <property type="entry name" value="AMP-binding"/>
    <property type="match status" value="1"/>
</dbReference>
<dbReference type="Proteomes" id="UP000191285">
    <property type="component" value="Unassembled WGS sequence"/>
</dbReference>
<evidence type="ECO:0000256" key="1">
    <source>
        <dbReference type="ARBA" id="ARBA00022450"/>
    </source>
</evidence>
<dbReference type="InterPro" id="IPR023213">
    <property type="entry name" value="CAT-like_dom_sf"/>
</dbReference>
<dbReference type="InterPro" id="IPR009081">
    <property type="entry name" value="PP-bd_ACP"/>
</dbReference>
<evidence type="ECO:0000313" key="7">
    <source>
        <dbReference type="EMBL" id="OQE18740.1"/>
    </source>
</evidence>
<evidence type="ECO:0000256" key="5">
    <source>
        <dbReference type="SAM" id="MobiDB-lite"/>
    </source>
</evidence>
<reference evidence="8" key="1">
    <citation type="journal article" date="2017" name="Nat. Microbiol.">
        <title>Global analysis of biosynthetic gene clusters reveals vast potential of secondary metabolite production in Penicillium species.</title>
        <authorList>
            <person name="Nielsen J.C."/>
            <person name="Grijseels S."/>
            <person name="Prigent S."/>
            <person name="Ji B."/>
            <person name="Dainat J."/>
            <person name="Nielsen K.F."/>
            <person name="Frisvad J.C."/>
            <person name="Workman M."/>
            <person name="Nielsen J."/>
        </authorList>
    </citation>
    <scope>NUCLEOTIDE SEQUENCE [LARGE SCALE GENOMIC DNA]</scope>
    <source>
        <strain evidence="8">IBT 24891</strain>
    </source>
</reference>
<comment type="similarity">
    <text evidence="4">Belongs to the NRP synthetase family.</text>
</comment>
<dbReference type="Gene3D" id="3.40.50.12780">
    <property type="entry name" value="N-terminal domain of ligase-like"/>
    <property type="match status" value="1"/>
</dbReference>
<dbReference type="SUPFAM" id="SSF56801">
    <property type="entry name" value="Acetyl-CoA synthetase-like"/>
    <property type="match status" value="1"/>
</dbReference>
<dbReference type="OrthoDB" id="416786at2759"/>
<dbReference type="GO" id="GO:0044550">
    <property type="term" value="P:secondary metabolite biosynthetic process"/>
    <property type="evidence" value="ECO:0007669"/>
    <property type="project" value="TreeGrafter"/>
</dbReference>
<dbReference type="Gene3D" id="3.30.559.30">
    <property type="entry name" value="Nonribosomal peptide synthetase, condensation domain"/>
    <property type="match status" value="1"/>
</dbReference>
<proteinExistence type="inferred from homology"/>
<protein>
    <recommendedName>
        <fullName evidence="6">Carrier domain-containing protein</fullName>
    </recommendedName>
</protein>
<keyword evidence="1" id="KW-0596">Phosphopantetheine</keyword>
<organism evidence="7 8">
    <name type="scientific">Penicillium steckii</name>
    <dbReference type="NCBI Taxonomy" id="303698"/>
    <lineage>
        <taxon>Eukaryota</taxon>
        <taxon>Fungi</taxon>
        <taxon>Dikarya</taxon>
        <taxon>Ascomycota</taxon>
        <taxon>Pezizomycotina</taxon>
        <taxon>Eurotiomycetes</taxon>
        <taxon>Eurotiomycetidae</taxon>
        <taxon>Eurotiales</taxon>
        <taxon>Aspergillaceae</taxon>
        <taxon>Penicillium</taxon>
    </lineage>
</organism>
<name>A0A1V6SYE6_9EURO</name>
<dbReference type="GO" id="GO:0005737">
    <property type="term" value="C:cytoplasm"/>
    <property type="evidence" value="ECO:0007669"/>
    <property type="project" value="TreeGrafter"/>
</dbReference>
<dbReference type="GO" id="GO:0031177">
    <property type="term" value="F:phosphopantetheine binding"/>
    <property type="evidence" value="ECO:0007669"/>
    <property type="project" value="TreeGrafter"/>
</dbReference>
<dbReference type="InterPro" id="IPR045851">
    <property type="entry name" value="AMP-bd_C_sf"/>
</dbReference>
<evidence type="ECO:0000313" key="8">
    <source>
        <dbReference type="Proteomes" id="UP000191285"/>
    </source>
</evidence>
<dbReference type="GO" id="GO:0043041">
    <property type="term" value="P:amino acid activation for nonribosomal peptide biosynthetic process"/>
    <property type="evidence" value="ECO:0007669"/>
    <property type="project" value="TreeGrafter"/>
</dbReference>
<dbReference type="InterPro" id="IPR042099">
    <property type="entry name" value="ANL_N_sf"/>
</dbReference>
<dbReference type="SUPFAM" id="SSF52777">
    <property type="entry name" value="CoA-dependent acyltransferases"/>
    <property type="match status" value="2"/>
</dbReference>
<evidence type="ECO:0000256" key="4">
    <source>
        <dbReference type="ARBA" id="ARBA00029454"/>
    </source>
</evidence>
<dbReference type="Pfam" id="PF00550">
    <property type="entry name" value="PP-binding"/>
    <property type="match status" value="1"/>
</dbReference>
<dbReference type="STRING" id="303698.A0A1V6SYE6"/>
<dbReference type="GO" id="GO:0016874">
    <property type="term" value="F:ligase activity"/>
    <property type="evidence" value="ECO:0007669"/>
    <property type="project" value="UniProtKB-KW"/>
</dbReference>
<sequence length="1277" mass="140904">MVTIAAETIFLSCPRKGNTAATLRLAWAAVIATYSGSRDAVIFDTTRQQDGSIVSVHIPISKTTTIESALKQSMESSDRKDHADSLLVVHDLSNRYDVATAWESRERYASAVLCSIQYGTITVHIVLDDTIWLPGTSKSMIHQFQYIFQLITTSAASFIADLDGISPDGLGQLSQWNSQDPLAPATKLVWPLIQQKCREQPQAIAIDAWDGRLTYEELEKHVTSTAVRLQSAGLQPDRFVALLLEKSLITTVIVLGVIKAGGAFLLLDAAHPPKRLRTMCQKIGAMSVVACARHADIAAQLEVPVLSAEVVSSPDMPLEMHPCQIPTVQPQHALYAGFTSGSTGEPKGFVITQEAFASGLEGYRNSVGLDQKSRVFQFASYAFVVSITGQLAPLTCGACLCVPSPEQLENNLAGAIHAKKANWVALTPSVARTIDPDIVPTLKTAVMVGEGLCQADLQRWGHLTLYSLYGQSEHAKGTLVARQIEGADSSNLGHPYYCHGWVVDRDDPLRLMPVGAEGELVLESPCLSRGYLEDSQTQAAFLTSPPWLPSVRPHLQGRFFRTGDLVRQHPRDGSFQLLGRKGTRVKIRGQRVELGEVEHQLGLLLPKARAVVADIICAADDIDGQSPMLVAFVLLQPSPTTGNVNDRSILVSPTASFRNSVTKARDQLQEILPSFMIPAAMVEVSSIPRLATGKLHRSRLRECAAACTRQEILEYTVQQAVHRDAESHPEFILQKICAQVLGRSVADVGLDSSFLDLGGDSLIARQMVTLARAQGLMISLPQLLQHWSLAVVAQQTKAAPDVISEPSESASDIFGTIRDEFLRNLPASLERDNIQDVYPTLETQAAYASNYVVDCFPLHLHGTLDVARLERACQALVERHAALRTVFHYFRQKELLQVVLRKLQISLTVHQCTSSADAIDWVQTLGQGEIAKRHDIKQPITGFFLVQALRDQHHILLMRLNHGQYDGLCVRPLIQGIWHAYRNEAIPLQNEFKTHVQRCFERRTSHAYNIWREILEAAPLPTLPLTPPMHDGNPKLGVFRRPLPGVNPLPGTTRASMIKAAWMETLWQETGREDVVFGQFVNAWTGTEGMIGPCMNVIPVRIRARPQWTRRQLLQAIQAQHAHTTGIDTLGWRDIVAKCTDWPSNTGPDSVVLHQNFDRNVEMRVDNDLICRKTMPFLSKWAVFPVLLVTLPGKDTLDALCIVSTDFGVEQDADRMLTRFAAALQRLEKNPDDRISLDAEKGGTRPRRSIGATPVTSPNRQKMSPLVTSPTQTIKTA</sequence>
<dbReference type="InterPro" id="IPR000873">
    <property type="entry name" value="AMP-dep_synth/lig_dom"/>
</dbReference>
<dbReference type="Gene3D" id="1.10.1200.10">
    <property type="entry name" value="ACP-like"/>
    <property type="match status" value="1"/>
</dbReference>
<accession>A0A1V6SYE6</accession>
<dbReference type="FunFam" id="3.30.300.30:FF:000015">
    <property type="entry name" value="Nonribosomal peptide synthase SidD"/>
    <property type="match status" value="1"/>
</dbReference>
<keyword evidence="8" id="KW-1185">Reference proteome</keyword>
<dbReference type="PANTHER" id="PTHR45527:SF3">
    <property type="entry name" value="SIDEROPHORE SYNTHETASE (EUROFUNG)"/>
    <property type="match status" value="1"/>
</dbReference>
<dbReference type="SUPFAM" id="SSF47336">
    <property type="entry name" value="ACP-like"/>
    <property type="match status" value="1"/>
</dbReference>
<dbReference type="AlphaFoldDB" id="A0A1V6SYE6"/>
<keyword evidence="3" id="KW-0436">Ligase</keyword>
<feature type="region of interest" description="Disordered" evidence="5">
    <location>
        <begin position="1233"/>
        <end position="1277"/>
    </location>
</feature>
<evidence type="ECO:0000256" key="2">
    <source>
        <dbReference type="ARBA" id="ARBA00022553"/>
    </source>
</evidence>
<dbReference type="PROSITE" id="PS50075">
    <property type="entry name" value="CARRIER"/>
    <property type="match status" value="1"/>
</dbReference>
<dbReference type="EMBL" id="MLKD01000017">
    <property type="protein sequence ID" value="OQE18740.1"/>
    <property type="molecule type" value="Genomic_DNA"/>
</dbReference>
<feature type="compositionally biased region" description="Basic and acidic residues" evidence="5">
    <location>
        <begin position="1233"/>
        <end position="1243"/>
    </location>
</feature>
<keyword evidence="2" id="KW-0597">Phosphoprotein</keyword>
<evidence type="ECO:0000259" key="6">
    <source>
        <dbReference type="PROSITE" id="PS50075"/>
    </source>
</evidence>